<comment type="caution">
    <text evidence="8">The sequence shown here is derived from an EMBL/GenBank/DDBJ whole genome shotgun (WGS) entry which is preliminary data.</text>
</comment>
<keyword evidence="9" id="KW-1185">Reference proteome</keyword>
<keyword evidence="6" id="KW-0902">Two-component regulatory system</keyword>
<evidence type="ECO:0000256" key="1">
    <source>
        <dbReference type="ARBA" id="ARBA00000085"/>
    </source>
</evidence>
<accession>A0A512RIE7</accession>
<dbReference type="EMBL" id="BKAU01000001">
    <property type="protein sequence ID" value="GEP95472.1"/>
    <property type="molecule type" value="Genomic_DNA"/>
</dbReference>
<dbReference type="PRINTS" id="PR00344">
    <property type="entry name" value="BCTRLSENSOR"/>
</dbReference>
<protein>
    <recommendedName>
        <fullName evidence="2">histidine kinase</fullName>
        <ecNumber evidence="2">2.7.13.3</ecNumber>
    </recommendedName>
</protein>
<dbReference type="Pfam" id="PF02518">
    <property type="entry name" value="HATPase_c"/>
    <property type="match status" value="1"/>
</dbReference>
<evidence type="ECO:0000313" key="9">
    <source>
        <dbReference type="Proteomes" id="UP000321436"/>
    </source>
</evidence>
<dbReference type="InterPro" id="IPR004358">
    <property type="entry name" value="Sig_transdc_His_kin-like_C"/>
</dbReference>
<evidence type="ECO:0000256" key="5">
    <source>
        <dbReference type="ARBA" id="ARBA00022777"/>
    </source>
</evidence>
<dbReference type="InterPro" id="IPR003594">
    <property type="entry name" value="HATPase_dom"/>
</dbReference>
<feature type="domain" description="Histidine kinase" evidence="7">
    <location>
        <begin position="120"/>
        <end position="337"/>
    </location>
</feature>
<keyword evidence="4" id="KW-0808">Transferase</keyword>
<dbReference type="Proteomes" id="UP000321436">
    <property type="component" value="Unassembled WGS sequence"/>
</dbReference>
<comment type="catalytic activity">
    <reaction evidence="1">
        <text>ATP + protein L-histidine = ADP + protein N-phospho-L-histidine.</text>
        <dbReference type="EC" id="2.7.13.3"/>
    </reaction>
</comment>
<dbReference type="PANTHER" id="PTHR43711">
    <property type="entry name" value="TWO-COMPONENT HISTIDINE KINASE"/>
    <property type="match status" value="1"/>
</dbReference>
<dbReference type="CDD" id="cd00082">
    <property type="entry name" value="HisKA"/>
    <property type="match status" value="1"/>
</dbReference>
<dbReference type="Gene3D" id="1.10.287.130">
    <property type="match status" value="1"/>
</dbReference>
<dbReference type="SUPFAM" id="SSF55874">
    <property type="entry name" value="ATPase domain of HSP90 chaperone/DNA topoisomerase II/histidine kinase"/>
    <property type="match status" value="1"/>
</dbReference>
<dbReference type="GO" id="GO:0000155">
    <property type="term" value="F:phosphorelay sensor kinase activity"/>
    <property type="evidence" value="ECO:0007669"/>
    <property type="project" value="InterPro"/>
</dbReference>
<dbReference type="PROSITE" id="PS50109">
    <property type="entry name" value="HIS_KIN"/>
    <property type="match status" value="1"/>
</dbReference>
<dbReference type="EC" id="2.7.13.3" evidence="2"/>
<name>A0A512RIE7_9BACT</name>
<dbReference type="SUPFAM" id="SSF47384">
    <property type="entry name" value="Homodimeric domain of signal transducing histidine kinase"/>
    <property type="match status" value="1"/>
</dbReference>
<dbReference type="InterPro" id="IPR003661">
    <property type="entry name" value="HisK_dim/P_dom"/>
</dbReference>
<dbReference type="InterPro" id="IPR050736">
    <property type="entry name" value="Sensor_HK_Regulatory"/>
</dbReference>
<dbReference type="SMART" id="SM00387">
    <property type="entry name" value="HATPase_c"/>
    <property type="match status" value="1"/>
</dbReference>
<keyword evidence="5" id="KW-0418">Kinase</keyword>
<dbReference type="SMART" id="SM00388">
    <property type="entry name" value="HisKA"/>
    <property type="match status" value="1"/>
</dbReference>
<dbReference type="InterPro" id="IPR005467">
    <property type="entry name" value="His_kinase_dom"/>
</dbReference>
<dbReference type="CDD" id="cd00075">
    <property type="entry name" value="HATPase"/>
    <property type="match status" value="1"/>
</dbReference>
<evidence type="ECO:0000256" key="6">
    <source>
        <dbReference type="ARBA" id="ARBA00023012"/>
    </source>
</evidence>
<evidence type="ECO:0000256" key="4">
    <source>
        <dbReference type="ARBA" id="ARBA00022679"/>
    </source>
</evidence>
<gene>
    <name evidence="8" type="ORF">CCY01nite_17320</name>
</gene>
<dbReference type="FunFam" id="3.30.565.10:FF:000006">
    <property type="entry name" value="Sensor histidine kinase WalK"/>
    <property type="match status" value="1"/>
</dbReference>
<organism evidence="8 9">
    <name type="scientific">Chitinophaga cymbidii</name>
    <dbReference type="NCBI Taxonomy" id="1096750"/>
    <lineage>
        <taxon>Bacteria</taxon>
        <taxon>Pseudomonadati</taxon>
        <taxon>Bacteroidota</taxon>
        <taxon>Chitinophagia</taxon>
        <taxon>Chitinophagales</taxon>
        <taxon>Chitinophagaceae</taxon>
        <taxon>Chitinophaga</taxon>
    </lineage>
</organism>
<evidence type="ECO:0000259" key="7">
    <source>
        <dbReference type="PROSITE" id="PS50109"/>
    </source>
</evidence>
<sequence length="339" mass="38403">MVISTDEQTVLKANKPALAILGNGKASNITGKPLQSSYRGSSLQKDDMPVPLPASFLLPVYPEGRRQLIDFRVSKIKIHRKAYWLAIGRTVEKQQTLKLQLQHLEKEKMLHEMKVSFMSMASHEFRTPLTAIASSIDLLETRLQLDNQFSEFYRHNIHKISDEIFSLNTMLDEILTLSKIVSNNFSPRQTAVDVHKVISSLECQYFSNRKDGRSLVIKVAGKPRNVFVDKDHLAKIFNNLIGNAFKYSEKKNPAILLSYHKHKLVVKVRDHGIGIPQKDLPHLFTSFYRGSNVDSIEGTGLGLAIVKTFVESNNGTISVESEERKGTTFTLAFRYTEED</sequence>
<keyword evidence="3" id="KW-0597">Phosphoprotein</keyword>
<dbReference type="InterPro" id="IPR036097">
    <property type="entry name" value="HisK_dim/P_sf"/>
</dbReference>
<evidence type="ECO:0000256" key="2">
    <source>
        <dbReference type="ARBA" id="ARBA00012438"/>
    </source>
</evidence>
<dbReference type="AlphaFoldDB" id="A0A512RIE7"/>
<reference evidence="8 9" key="1">
    <citation type="submission" date="2019-07" db="EMBL/GenBank/DDBJ databases">
        <title>Whole genome shotgun sequence of Chitinophaga cymbidii NBRC 109752.</title>
        <authorList>
            <person name="Hosoyama A."/>
            <person name="Uohara A."/>
            <person name="Ohji S."/>
            <person name="Ichikawa N."/>
        </authorList>
    </citation>
    <scope>NUCLEOTIDE SEQUENCE [LARGE SCALE GENOMIC DNA]</scope>
    <source>
        <strain evidence="8 9">NBRC 109752</strain>
    </source>
</reference>
<evidence type="ECO:0000256" key="3">
    <source>
        <dbReference type="ARBA" id="ARBA00022553"/>
    </source>
</evidence>
<dbReference type="Gene3D" id="3.30.565.10">
    <property type="entry name" value="Histidine kinase-like ATPase, C-terminal domain"/>
    <property type="match status" value="1"/>
</dbReference>
<proteinExistence type="predicted"/>
<dbReference type="PANTHER" id="PTHR43711:SF26">
    <property type="entry name" value="SENSOR HISTIDINE KINASE RCSC"/>
    <property type="match status" value="1"/>
</dbReference>
<dbReference type="Pfam" id="PF00512">
    <property type="entry name" value="HisKA"/>
    <property type="match status" value="1"/>
</dbReference>
<dbReference type="InterPro" id="IPR036890">
    <property type="entry name" value="HATPase_C_sf"/>
</dbReference>
<evidence type="ECO:0000313" key="8">
    <source>
        <dbReference type="EMBL" id="GEP95472.1"/>
    </source>
</evidence>